<dbReference type="PROSITE" id="PS50011">
    <property type="entry name" value="PROTEIN_KINASE_DOM"/>
    <property type="match status" value="1"/>
</dbReference>
<keyword evidence="3" id="KW-0808">Transferase</keyword>
<gene>
    <name evidence="3" type="ORF">FLAG1_07547</name>
</gene>
<name>A0A0M9ETH9_FUSLA</name>
<feature type="compositionally biased region" description="Basic and acidic residues" evidence="1">
    <location>
        <begin position="652"/>
        <end position="677"/>
    </location>
</feature>
<keyword evidence="4" id="KW-1185">Reference proteome</keyword>
<dbReference type="Gene3D" id="1.10.510.10">
    <property type="entry name" value="Transferase(Phosphotransferase) domain 1"/>
    <property type="match status" value="1"/>
</dbReference>
<evidence type="ECO:0000256" key="1">
    <source>
        <dbReference type="SAM" id="MobiDB-lite"/>
    </source>
</evidence>
<keyword evidence="3" id="KW-0418">Kinase</keyword>
<dbReference type="PANTHER" id="PTHR24359:SF37">
    <property type="entry name" value="PROTEIN KINASE DOMAIN-CONTAINING PROTEIN"/>
    <property type="match status" value="1"/>
</dbReference>
<dbReference type="Proteomes" id="UP000037904">
    <property type="component" value="Unassembled WGS sequence"/>
</dbReference>
<feature type="compositionally biased region" description="Polar residues" evidence="1">
    <location>
        <begin position="83"/>
        <end position="97"/>
    </location>
</feature>
<feature type="compositionally biased region" description="Basic and acidic residues" evidence="1">
    <location>
        <begin position="690"/>
        <end position="699"/>
    </location>
</feature>
<evidence type="ECO:0000313" key="4">
    <source>
        <dbReference type="Proteomes" id="UP000037904"/>
    </source>
</evidence>
<organism evidence="3 4">
    <name type="scientific">Fusarium langsethiae</name>
    <dbReference type="NCBI Taxonomy" id="179993"/>
    <lineage>
        <taxon>Eukaryota</taxon>
        <taxon>Fungi</taxon>
        <taxon>Dikarya</taxon>
        <taxon>Ascomycota</taxon>
        <taxon>Pezizomycotina</taxon>
        <taxon>Sordariomycetes</taxon>
        <taxon>Hypocreomycetidae</taxon>
        <taxon>Hypocreales</taxon>
        <taxon>Nectriaceae</taxon>
        <taxon>Fusarium</taxon>
    </lineage>
</organism>
<evidence type="ECO:0000313" key="3">
    <source>
        <dbReference type="EMBL" id="KPA39578.1"/>
    </source>
</evidence>
<comment type="caution">
    <text evidence="3">The sequence shown here is derived from an EMBL/GenBank/DDBJ whole genome shotgun (WGS) entry which is preliminary data.</text>
</comment>
<dbReference type="InterPro" id="IPR011009">
    <property type="entry name" value="Kinase-like_dom_sf"/>
</dbReference>
<protein>
    <submittedName>
        <fullName evidence="3">Cmgc dyrk protein kinase</fullName>
    </submittedName>
</protein>
<feature type="domain" description="Protein kinase" evidence="2">
    <location>
        <begin position="295"/>
        <end position="659"/>
    </location>
</feature>
<sequence>MSQGRSRTKAALPNLDIPYTGNRQIIAASFLDNEFSPNESLFVPPANKSSQSETGRSVLSFASIESVHDGGTSRLAVLEHQGVQRNRTTNGSVGAQQHTKRLNRPVTVASLTDAFWAEAETSADKEDFLPLDILKALINPNTVQGLLESLPFSQHEVKSLIQDIFPPRMPLQHQSPRQRKRFENRPSLYRIFAILVGIDHVKDIQKFIDCGINDSVVPLTITKDKREPGGIRIRSMGDPHMDHTNLHRCFEEYPQRDIGLFKMYQSLINVPFFLFPGDDSTVLFYELDPSCVLPFTEVGEPKRGGNGSVKRIKIHHAHHNYGGIKRKHSNHYFAVKTLHFNNDEGFQKEVEALERMSPKSKNESPDHLVPLELAYRHGDKCCLVFPLVSGNLKEYWEWHQKKPSNYKDMVWFFKQCRGLALGLRRLHNPRSYALSVAGNNNSVHTADDILSSKYGRHGDIKPQNILWFNNYNGDPDHLAICDFGSTEFNNLNTKSLVDANKVCCVFLEFVSWFLLGYGPTVEDFCRERMMANPELSKGIYREDQFFYFVSSEEDGVDKEAKVNPGVVNLGEHMLISAPAGAQFDEDIHDHSEVSDRQCNGLGIERQAQNDQSNPLKMPTNSTNGATGGSNELKKMITGDTTSCPTDTDASEVDLRSSHLERSQDDADRNPLKDKAIERCPPSRQNSSNDIIRKGQDSTKKASTSIIRNAKELRERNEPPEKETMAPVALTEPPSHRPMVQRRIAFSERAKRVLEKTNGVLGRVSSKLRSRQGRSQD</sequence>
<accession>A0A0M9ETH9</accession>
<dbReference type="PANTHER" id="PTHR24359">
    <property type="entry name" value="SERINE/THREONINE-PROTEIN KINASE SBK1"/>
    <property type="match status" value="1"/>
</dbReference>
<dbReference type="GO" id="GO:0005524">
    <property type="term" value="F:ATP binding"/>
    <property type="evidence" value="ECO:0007669"/>
    <property type="project" value="InterPro"/>
</dbReference>
<feature type="compositionally biased region" description="Polar residues" evidence="1">
    <location>
        <begin position="638"/>
        <end position="647"/>
    </location>
</feature>
<feature type="region of interest" description="Disordered" evidence="1">
    <location>
        <begin position="606"/>
        <end position="737"/>
    </location>
</feature>
<dbReference type="AlphaFoldDB" id="A0A0M9ETH9"/>
<feature type="region of interest" description="Disordered" evidence="1">
    <location>
        <begin position="80"/>
        <end position="100"/>
    </location>
</feature>
<dbReference type="SUPFAM" id="SSF56112">
    <property type="entry name" value="Protein kinase-like (PK-like)"/>
    <property type="match status" value="1"/>
</dbReference>
<dbReference type="InterPro" id="IPR000719">
    <property type="entry name" value="Prot_kinase_dom"/>
</dbReference>
<feature type="compositionally biased region" description="Basic and acidic residues" evidence="1">
    <location>
        <begin position="708"/>
        <end position="723"/>
    </location>
</feature>
<dbReference type="EMBL" id="JXCE01000184">
    <property type="protein sequence ID" value="KPA39578.1"/>
    <property type="molecule type" value="Genomic_DNA"/>
</dbReference>
<feature type="compositionally biased region" description="Polar residues" evidence="1">
    <location>
        <begin position="606"/>
        <end position="624"/>
    </location>
</feature>
<dbReference type="SMART" id="SM00220">
    <property type="entry name" value="S_TKc"/>
    <property type="match status" value="1"/>
</dbReference>
<proteinExistence type="predicted"/>
<evidence type="ECO:0000259" key="2">
    <source>
        <dbReference type="PROSITE" id="PS50011"/>
    </source>
</evidence>
<reference evidence="3 4" key="1">
    <citation type="submission" date="2015-04" db="EMBL/GenBank/DDBJ databases">
        <title>The draft genome sequence of Fusarium langsethiae, a T-2/HT-2 mycotoxin producer.</title>
        <authorList>
            <person name="Lysoe E."/>
            <person name="Divon H.H."/>
            <person name="Terzi V."/>
            <person name="Orru L."/>
            <person name="Lamontanara A."/>
            <person name="Kolseth A.-K."/>
            <person name="Frandsen R.J."/>
            <person name="Nielsen K."/>
            <person name="Thrane U."/>
        </authorList>
    </citation>
    <scope>NUCLEOTIDE SEQUENCE [LARGE SCALE GENOMIC DNA]</scope>
    <source>
        <strain evidence="3 4">Fl201059</strain>
    </source>
</reference>
<dbReference type="GO" id="GO:0004674">
    <property type="term" value="F:protein serine/threonine kinase activity"/>
    <property type="evidence" value="ECO:0007669"/>
    <property type="project" value="TreeGrafter"/>
</dbReference>